<comment type="similarity">
    <text evidence="2">Belongs to the GET4 family.</text>
</comment>
<evidence type="ECO:0000256" key="2">
    <source>
        <dbReference type="ARBA" id="ARBA00005351"/>
    </source>
</evidence>
<reference evidence="5 6" key="1">
    <citation type="submission" date="2024-03" db="EMBL/GenBank/DDBJ databases">
        <title>The Acrasis kona genome and developmental transcriptomes reveal deep origins of eukaryotic multicellular pathways.</title>
        <authorList>
            <person name="Sheikh S."/>
            <person name="Fu C.-J."/>
            <person name="Brown M.W."/>
            <person name="Baldauf S.L."/>
        </authorList>
    </citation>
    <scope>NUCLEOTIDE SEQUENCE [LARGE SCALE GENOMIC DNA]</scope>
    <source>
        <strain evidence="5 6">ATCC MYA-3509</strain>
    </source>
</reference>
<evidence type="ECO:0000313" key="6">
    <source>
        <dbReference type="Proteomes" id="UP001431209"/>
    </source>
</evidence>
<evidence type="ECO:0000256" key="1">
    <source>
        <dbReference type="ARBA" id="ARBA00004514"/>
    </source>
</evidence>
<dbReference type="GO" id="GO:0045048">
    <property type="term" value="P:protein insertion into ER membrane"/>
    <property type="evidence" value="ECO:0007669"/>
    <property type="project" value="InterPro"/>
</dbReference>
<accession>A0AAW2Z4K3</accession>
<evidence type="ECO:0000256" key="3">
    <source>
        <dbReference type="ARBA" id="ARBA00022448"/>
    </source>
</evidence>
<comment type="caution">
    <text evidence="5">The sequence shown here is derived from an EMBL/GenBank/DDBJ whole genome shotgun (WGS) entry which is preliminary data.</text>
</comment>
<protein>
    <submittedName>
        <fullName evidence="5">Get4</fullName>
    </submittedName>
</protein>
<dbReference type="Proteomes" id="UP001431209">
    <property type="component" value="Unassembled WGS sequence"/>
</dbReference>
<keyword evidence="4" id="KW-0963">Cytoplasm</keyword>
<comment type="subcellular location">
    <subcellularLocation>
        <location evidence="1">Cytoplasm</location>
        <location evidence="1">Cytosol</location>
    </subcellularLocation>
</comment>
<organism evidence="5 6">
    <name type="scientific">Acrasis kona</name>
    <dbReference type="NCBI Taxonomy" id="1008807"/>
    <lineage>
        <taxon>Eukaryota</taxon>
        <taxon>Discoba</taxon>
        <taxon>Heterolobosea</taxon>
        <taxon>Tetramitia</taxon>
        <taxon>Eutetramitia</taxon>
        <taxon>Acrasidae</taxon>
        <taxon>Acrasis</taxon>
    </lineage>
</organism>
<evidence type="ECO:0000256" key="4">
    <source>
        <dbReference type="ARBA" id="ARBA00022490"/>
    </source>
</evidence>
<gene>
    <name evidence="5" type="ORF">AKO1_004723</name>
</gene>
<dbReference type="PANTHER" id="PTHR12875">
    <property type="entry name" value="GOLGI TO ER TRAFFIC PROTEIN 4 HOMOLOG"/>
    <property type="match status" value="1"/>
</dbReference>
<dbReference type="EMBL" id="JAOPGA020001028">
    <property type="protein sequence ID" value="KAL0484168.1"/>
    <property type="molecule type" value="Genomic_DNA"/>
</dbReference>
<dbReference type="Pfam" id="PF04190">
    <property type="entry name" value="GET4"/>
    <property type="match status" value="1"/>
</dbReference>
<dbReference type="GO" id="GO:0005829">
    <property type="term" value="C:cytosol"/>
    <property type="evidence" value="ECO:0007669"/>
    <property type="project" value="UniProtKB-SubCell"/>
</dbReference>
<evidence type="ECO:0000313" key="5">
    <source>
        <dbReference type="EMBL" id="KAL0484168.1"/>
    </source>
</evidence>
<keyword evidence="6" id="KW-1185">Reference proteome</keyword>
<dbReference type="FunFam" id="1.25.40.10:FF:000060">
    <property type="entry name" value="Golgi to ER traffic protein 4 homolog"/>
    <property type="match status" value="1"/>
</dbReference>
<dbReference type="InterPro" id="IPR007317">
    <property type="entry name" value="GET4"/>
</dbReference>
<proteinExistence type="inferred from homology"/>
<sequence length="294" mass="33864">MSAIMQKIHASCEAKKFYEAQQMYKSIVNRYTTQNQPNKGVFVALDGIKTFVKHDQQALASELSLLIIEVLSKSEATQKGEVEINGKKMSLLELFEYILTLLPKEQHEYRVLYLKAAIKLSSGKTEQADPTLHLLMGREYKENGEYKEANQHYCRSESPEEHAELVQQWSRKGNDDEFDMFAARSILQILCLKKVNYAQRFFDHYITLYNEKDALTPLLNFIDFLFTSITNRSKSLFEYLKIQYKPALNRDPEYESLLKTIGESYFGIRVQESGLAGLFSSFASMLGGPNQSRQ</sequence>
<dbReference type="InterPro" id="IPR011990">
    <property type="entry name" value="TPR-like_helical_dom_sf"/>
</dbReference>
<name>A0AAW2Z4K3_9EUKA</name>
<dbReference type="Gene3D" id="1.25.40.10">
    <property type="entry name" value="Tetratricopeptide repeat domain"/>
    <property type="match status" value="1"/>
</dbReference>
<dbReference type="AlphaFoldDB" id="A0AAW2Z4K3"/>
<keyword evidence="3" id="KW-0813">Transport</keyword>
<dbReference type="PANTHER" id="PTHR12875:SF0">
    <property type="entry name" value="GOLGI TO ER TRAFFIC PROTEIN 4 HOMOLOG"/>
    <property type="match status" value="1"/>
</dbReference>